<proteinExistence type="predicted"/>
<evidence type="ECO:0008006" key="4">
    <source>
        <dbReference type="Google" id="ProtNLM"/>
    </source>
</evidence>
<dbReference type="Proteomes" id="UP000076738">
    <property type="component" value="Unassembled WGS sequence"/>
</dbReference>
<keyword evidence="1" id="KW-0732">Signal</keyword>
<accession>A0A167RFC2</accession>
<name>A0A167RFC2_CALVF</name>
<gene>
    <name evidence="2" type="ORF">CALVIDRAFT_215507</name>
</gene>
<organism evidence="2 3">
    <name type="scientific">Calocera viscosa (strain TUFC12733)</name>
    <dbReference type="NCBI Taxonomy" id="1330018"/>
    <lineage>
        <taxon>Eukaryota</taxon>
        <taxon>Fungi</taxon>
        <taxon>Dikarya</taxon>
        <taxon>Basidiomycota</taxon>
        <taxon>Agaricomycotina</taxon>
        <taxon>Dacrymycetes</taxon>
        <taxon>Dacrymycetales</taxon>
        <taxon>Dacrymycetaceae</taxon>
        <taxon>Calocera</taxon>
    </lineage>
</organism>
<dbReference type="Gene3D" id="2.60.120.200">
    <property type="match status" value="1"/>
</dbReference>
<dbReference type="AlphaFoldDB" id="A0A167RFC2"/>
<protein>
    <recommendedName>
        <fullName evidence="4">Polysaccharide lyase family 7 protein</fullName>
    </recommendedName>
</protein>
<sequence length="234" mass="25037">MISFTSSPLLLLFLLAASRAAPSVTTLANGSSYQTGHIEGMTWQASGVLTHGCSSNPGIGDCFGMTLSSNPNANLDPGNWSPRQRDELHFPPQADGSAYTYQWKQYLASGTGSTSHFFHLMQVFSTTDDGPILTLDAQQGTIRIDDNTRNCNPCGQSLPLGSYEGLVTQHHMTITSGNNGKIDYSVSVGSSMLIHYSATGYMGSGTYIKFGIYRATQDISTSATSFVGDFSSNQ</sequence>
<dbReference type="OrthoDB" id="2538281at2759"/>
<keyword evidence="3" id="KW-1185">Reference proteome</keyword>
<evidence type="ECO:0000313" key="2">
    <source>
        <dbReference type="EMBL" id="KZP00850.1"/>
    </source>
</evidence>
<dbReference type="EMBL" id="KV417268">
    <property type="protein sequence ID" value="KZP00850.1"/>
    <property type="molecule type" value="Genomic_DNA"/>
</dbReference>
<feature type="chain" id="PRO_5007891890" description="Polysaccharide lyase family 7 protein" evidence="1">
    <location>
        <begin position="21"/>
        <end position="234"/>
    </location>
</feature>
<reference evidence="2 3" key="1">
    <citation type="journal article" date="2016" name="Mol. Biol. Evol.">
        <title>Comparative Genomics of Early-Diverging Mushroom-Forming Fungi Provides Insights into the Origins of Lignocellulose Decay Capabilities.</title>
        <authorList>
            <person name="Nagy L.G."/>
            <person name="Riley R."/>
            <person name="Tritt A."/>
            <person name="Adam C."/>
            <person name="Daum C."/>
            <person name="Floudas D."/>
            <person name="Sun H."/>
            <person name="Yadav J.S."/>
            <person name="Pangilinan J."/>
            <person name="Larsson K.H."/>
            <person name="Matsuura K."/>
            <person name="Barry K."/>
            <person name="Labutti K."/>
            <person name="Kuo R."/>
            <person name="Ohm R.A."/>
            <person name="Bhattacharya S.S."/>
            <person name="Shirouzu T."/>
            <person name="Yoshinaga Y."/>
            <person name="Martin F.M."/>
            <person name="Grigoriev I.V."/>
            <person name="Hibbett D.S."/>
        </authorList>
    </citation>
    <scope>NUCLEOTIDE SEQUENCE [LARGE SCALE GENOMIC DNA]</scope>
    <source>
        <strain evidence="2 3">TUFC12733</strain>
    </source>
</reference>
<evidence type="ECO:0000256" key="1">
    <source>
        <dbReference type="SAM" id="SignalP"/>
    </source>
</evidence>
<feature type="signal peptide" evidence="1">
    <location>
        <begin position="1"/>
        <end position="20"/>
    </location>
</feature>
<evidence type="ECO:0000313" key="3">
    <source>
        <dbReference type="Proteomes" id="UP000076738"/>
    </source>
</evidence>